<sequence length="343" mass="37140">MVGAFFLLRSSAKIIEETTEVLSERTQLAGGLLQSLGTAFPDMILGIVAALVSVSLRSTDYSRAINYAIIAASTTFGSNIYNIAHAAWCMYRQNKANRDNMSIFMFPGIPSGGKVVPFDKHTIKPYLPEFDTAIQILTALTLLTSTVAVSMVLFGRVNGAGLNLTEDLYQLIRPIGIIIFLLSGYILYFFRKTQRKESAIIDIAEAEHFYRKKSTGVILFHLLLSGVIILLTAESMIHAIETLSHITHISPVITGTFAGLIGCLGEMLVIHNYTVNPKGRIGDALIGVGMDNIVTTAGAAIVAIMGGIFLGGSSLIVIFVLILGMNTVLIGQVSQMKNYFLQN</sequence>
<accession>A0A2M7BR81</accession>
<evidence type="ECO:0000313" key="2">
    <source>
        <dbReference type="EMBL" id="PIV07993.1"/>
    </source>
</evidence>
<feature type="transmembrane region" description="Helical" evidence="1">
    <location>
        <begin position="285"/>
        <end position="309"/>
    </location>
</feature>
<feature type="transmembrane region" description="Helical" evidence="1">
    <location>
        <begin position="218"/>
        <end position="240"/>
    </location>
</feature>
<organism evidence="2 3">
    <name type="scientific">Candidatus Roizmanbacteria bacterium CG03_land_8_20_14_0_80_39_12</name>
    <dbReference type="NCBI Taxonomy" id="1974847"/>
    <lineage>
        <taxon>Bacteria</taxon>
        <taxon>Candidatus Roizmaniibacteriota</taxon>
    </lineage>
</organism>
<gene>
    <name evidence="2" type="ORF">COS52_05045</name>
</gene>
<keyword evidence="1" id="KW-1133">Transmembrane helix</keyword>
<name>A0A2M7BR81_9BACT</name>
<proteinExistence type="predicted"/>
<feature type="transmembrane region" description="Helical" evidence="1">
    <location>
        <begin position="36"/>
        <end position="56"/>
    </location>
</feature>
<dbReference type="EMBL" id="PEVA01000212">
    <property type="protein sequence ID" value="PIV07993.1"/>
    <property type="molecule type" value="Genomic_DNA"/>
</dbReference>
<feature type="transmembrane region" description="Helical" evidence="1">
    <location>
        <begin position="171"/>
        <end position="190"/>
    </location>
</feature>
<protein>
    <recommendedName>
        <fullName evidence="4">Sodium/calcium exchanger membrane region domain-containing protein</fullName>
    </recommendedName>
</protein>
<feature type="transmembrane region" description="Helical" evidence="1">
    <location>
        <begin position="133"/>
        <end position="155"/>
    </location>
</feature>
<dbReference type="AlphaFoldDB" id="A0A2M7BR81"/>
<feature type="transmembrane region" description="Helical" evidence="1">
    <location>
        <begin position="252"/>
        <end position="273"/>
    </location>
</feature>
<feature type="transmembrane region" description="Helical" evidence="1">
    <location>
        <begin position="315"/>
        <end position="333"/>
    </location>
</feature>
<evidence type="ECO:0000313" key="3">
    <source>
        <dbReference type="Proteomes" id="UP000230119"/>
    </source>
</evidence>
<reference evidence="3" key="1">
    <citation type="submission" date="2017-09" db="EMBL/GenBank/DDBJ databases">
        <title>Depth-based differentiation of microbial function through sediment-hosted aquifers and enrichment of novel symbionts in the deep terrestrial subsurface.</title>
        <authorList>
            <person name="Probst A.J."/>
            <person name="Ladd B."/>
            <person name="Jarett J.K."/>
            <person name="Geller-Mcgrath D.E."/>
            <person name="Sieber C.M.K."/>
            <person name="Emerson J.B."/>
            <person name="Anantharaman K."/>
            <person name="Thomas B.C."/>
            <person name="Malmstrom R."/>
            <person name="Stieglmeier M."/>
            <person name="Klingl A."/>
            <person name="Woyke T."/>
            <person name="Ryan C.M."/>
            <person name="Banfield J.F."/>
        </authorList>
    </citation>
    <scope>NUCLEOTIDE SEQUENCE [LARGE SCALE GENOMIC DNA]</scope>
</reference>
<dbReference type="Proteomes" id="UP000230119">
    <property type="component" value="Unassembled WGS sequence"/>
</dbReference>
<comment type="caution">
    <text evidence="2">The sequence shown here is derived from an EMBL/GenBank/DDBJ whole genome shotgun (WGS) entry which is preliminary data.</text>
</comment>
<keyword evidence="1" id="KW-0472">Membrane</keyword>
<evidence type="ECO:0008006" key="4">
    <source>
        <dbReference type="Google" id="ProtNLM"/>
    </source>
</evidence>
<keyword evidence="1" id="KW-0812">Transmembrane</keyword>
<evidence type="ECO:0000256" key="1">
    <source>
        <dbReference type="SAM" id="Phobius"/>
    </source>
</evidence>